<dbReference type="InterPro" id="IPR014519">
    <property type="entry name" value="UCP024492"/>
</dbReference>
<dbReference type="PANTHER" id="PTHR39337">
    <property type="entry name" value="BLR5642 PROTEIN"/>
    <property type="match status" value="1"/>
</dbReference>
<evidence type="ECO:0000313" key="2">
    <source>
        <dbReference type="Proteomes" id="UP000195913"/>
    </source>
</evidence>
<dbReference type="AlphaFoldDB" id="A0A1R4FA20"/>
<dbReference type="EMBL" id="FUHW01000014">
    <property type="protein sequence ID" value="SJM52726.1"/>
    <property type="molecule type" value="Genomic_DNA"/>
</dbReference>
<gene>
    <name evidence="1" type="ORF">FM101_02930</name>
</gene>
<dbReference type="InterPro" id="IPR007438">
    <property type="entry name" value="DUF488"/>
</dbReference>
<keyword evidence="2" id="KW-1185">Reference proteome</keyword>
<evidence type="ECO:0008006" key="3">
    <source>
        <dbReference type="Google" id="ProtNLM"/>
    </source>
</evidence>
<proteinExistence type="predicted"/>
<accession>A0A1R4FA20</accession>
<dbReference type="PIRSF" id="PIRSF024492">
    <property type="entry name" value="UCP024492"/>
    <property type="match status" value="1"/>
</dbReference>
<dbReference type="Proteomes" id="UP000195913">
    <property type="component" value="Unassembled WGS sequence"/>
</dbReference>
<dbReference type="RefSeq" id="WP_086995182.1">
    <property type="nucleotide sequence ID" value="NZ_FUHW01000014.1"/>
</dbReference>
<evidence type="ECO:0000313" key="1">
    <source>
        <dbReference type="EMBL" id="SJM52726.1"/>
    </source>
</evidence>
<dbReference type="PANTHER" id="PTHR39337:SF1">
    <property type="entry name" value="BLR5642 PROTEIN"/>
    <property type="match status" value="1"/>
</dbReference>
<reference evidence="1 2" key="1">
    <citation type="submission" date="2017-02" db="EMBL/GenBank/DDBJ databases">
        <authorList>
            <person name="Peterson S.W."/>
        </authorList>
    </citation>
    <scope>NUCLEOTIDE SEQUENCE [LARGE SCALE GENOMIC DNA]</scope>
    <source>
        <strain evidence="1 2">B Ar 00.02</strain>
    </source>
</reference>
<sequence>MAAERSGNEPAGTMWTIGHWTCPPAVVAATLESAGIELLVDVRKMPGSRRSPQFDEEQMPGWLAECGIEYHHLPELGGRRHRQQDIDPMINAGWQNASFKNYADHTLTEEFENGVDRLLRWAGERRVVVMCGEPMPWRCHRLLIANVLAARGWKVVHLSNTSKPTEHELGRWGAEPTVDDDGVVTYPA</sequence>
<dbReference type="Pfam" id="PF04343">
    <property type="entry name" value="DUF488"/>
    <property type="match status" value="1"/>
</dbReference>
<protein>
    <recommendedName>
        <fullName evidence="3">DNA repair protein</fullName>
    </recommendedName>
</protein>
<name>A0A1R4FA20_9MICC</name>
<organism evidence="1 2">
    <name type="scientific">Arthrobacter rhombi</name>
    <dbReference type="NCBI Taxonomy" id="71253"/>
    <lineage>
        <taxon>Bacteria</taxon>
        <taxon>Bacillati</taxon>
        <taxon>Actinomycetota</taxon>
        <taxon>Actinomycetes</taxon>
        <taxon>Micrococcales</taxon>
        <taxon>Micrococcaceae</taxon>
        <taxon>Arthrobacter</taxon>
    </lineage>
</organism>